<dbReference type="GO" id="GO:0004519">
    <property type="term" value="F:endonuclease activity"/>
    <property type="evidence" value="ECO:0007669"/>
    <property type="project" value="UniProtKB-KW"/>
</dbReference>
<keyword evidence="3" id="KW-0378">Hydrolase</keyword>
<dbReference type="InterPro" id="IPR012296">
    <property type="entry name" value="Nuclease_put_TT1808"/>
</dbReference>
<feature type="region of interest" description="Disordered" evidence="1">
    <location>
        <begin position="1"/>
        <end position="26"/>
    </location>
</feature>
<evidence type="ECO:0000313" key="3">
    <source>
        <dbReference type="EMBL" id="RMI38042.1"/>
    </source>
</evidence>
<evidence type="ECO:0000259" key="2">
    <source>
        <dbReference type="Pfam" id="PF05685"/>
    </source>
</evidence>
<dbReference type="RefSeq" id="WP_122184878.1">
    <property type="nucleotide sequence ID" value="NZ_RFFJ01000099.1"/>
</dbReference>
<evidence type="ECO:0000313" key="4">
    <source>
        <dbReference type="Proteomes" id="UP000278673"/>
    </source>
</evidence>
<dbReference type="EMBL" id="RFFJ01000099">
    <property type="protein sequence ID" value="RMI38042.1"/>
    <property type="molecule type" value="Genomic_DNA"/>
</dbReference>
<name>A0A3M2LKN7_9ACTN</name>
<dbReference type="AlphaFoldDB" id="A0A3M2LKN7"/>
<comment type="caution">
    <text evidence="3">The sequence shown here is derived from an EMBL/GenBank/DDBJ whole genome shotgun (WGS) entry which is preliminary data.</text>
</comment>
<accession>A0A3M2LKN7</accession>
<dbReference type="Pfam" id="PF05685">
    <property type="entry name" value="Uma2"/>
    <property type="match status" value="1"/>
</dbReference>
<organism evidence="3 4">
    <name type="scientific">Streptomyces triticirhizae</name>
    <dbReference type="NCBI Taxonomy" id="2483353"/>
    <lineage>
        <taxon>Bacteria</taxon>
        <taxon>Bacillati</taxon>
        <taxon>Actinomycetota</taxon>
        <taxon>Actinomycetes</taxon>
        <taxon>Kitasatosporales</taxon>
        <taxon>Streptomycetaceae</taxon>
        <taxon>Streptomyces</taxon>
    </lineage>
</organism>
<gene>
    <name evidence="3" type="ORF">EBN88_17685</name>
</gene>
<dbReference type="Proteomes" id="UP000278673">
    <property type="component" value="Unassembled WGS sequence"/>
</dbReference>
<dbReference type="SUPFAM" id="SSF52980">
    <property type="entry name" value="Restriction endonuclease-like"/>
    <property type="match status" value="1"/>
</dbReference>
<keyword evidence="3" id="KW-0255">Endonuclease</keyword>
<reference evidence="3 4" key="1">
    <citation type="submission" date="2018-10" db="EMBL/GenBank/DDBJ databases">
        <title>Isolation, diversity and antifungal activity of actinobacteria from wheat.</title>
        <authorList>
            <person name="Han C."/>
        </authorList>
    </citation>
    <scope>NUCLEOTIDE SEQUENCE [LARGE SCALE GENOMIC DNA]</scope>
    <source>
        <strain evidence="3 4">NEAU-YY642</strain>
    </source>
</reference>
<keyword evidence="4" id="KW-1185">Reference proteome</keyword>
<dbReference type="CDD" id="cd06260">
    <property type="entry name" value="DUF820-like"/>
    <property type="match status" value="1"/>
</dbReference>
<dbReference type="Gene3D" id="3.90.1570.10">
    <property type="entry name" value="tt1808, chain A"/>
    <property type="match status" value="1"/>
</dbReference>
<protein>
    <submittedName>
        <fullName evidence="3">Uma2 family endonuclease</fullName>
    </submittedName>
</protein>
<dbReference type="InterPro" id="IPR008538">
    <property type="entry name" value="Uma2"/>
</dbReference>
<dbReference type="PANTHER" id="PTHR35400">
    <property type="entry name" value="SLR1083 PROTEIN"/>
    <property type="match status" value="1"/>
</dbReference>
<feature type="domain" description="Putative restriction endonuclease" evidence="2">
    <location>
        <begin position="22"/>
        <end position="189"/>
    </location>
</feature>
<sequence length="191" mass="21514">MSVEPDSTHQWPRPPQDGYVADDLDRLPNLPPHTELIDGSLIFVSPHTFFHMRVLRRLESQLVLAAPTGWEVAREMTIVLGKKDRPEPDVMVLSTDSSTDGQTSVPPEDVVLAVEVVSAESRARDRETKPRKYAGAGIPHFWRVESEDGRPVVYVYELDPATRAYVPTGIHREQLKLSVPFPVDIDLSVRR</sequence>
<dbReference type="PANTHER" id="PTHR35400:SF3">
    <property type="entry name" value="SLL1072 PROTEIN"/>
    <property type="match status" value="1"/>
</dbReference>
<proteinExistence type="predicted"/>
<keyword evidence="3" id="KW-0540">Nuclease</keyword>
<dbReference type="InterPro" id="IPR011335">
    <property type="entry name" value="Restrct_endonuc-II-like"/>
</dbReference>
<evidence type="ECO:0000256" key="1">
    <source>
        <dbReference type="SAM" id="MobiDB-lite"/>
    </source>
</evidence>